<evidence type="ECO:0008006" key="2">
    <source>
        <dbReference type="Google" id="ProtNLM"/>
    </source>
</evidence>
<dbReference type="Gene3D" id="1.20.5.190">
    <property type="match status" value="2"/>
</dbReference>
<dbReference type="Ensembl" id="ENSCHIT00010021611.1">
    <property type="protein sequence ID" value="ENSCHIP00010015372.1"/>
    <property type="gene ID" value="ENSCHIG00010011245.1"/>
</dbReference>
<protein>
    <recommendedName>
        <fullName evidence="2">IQ motif containing F3</fullName>
    </recommendedName>
</protein>
<name>A0A8C2P6I4_CAPHI</name>
<organism evidence="1">
    <name type="scientific">Capra hircus</name>
    <name type="common">Goat</name>
    <dbReference type="NCBI Taxonomy" id="9925"/>
    <lineage>
        <taxon>Eukaryota</taxon>
        <taxon>Metazoa</taxon>
        <taxon>Chordata</taxon>
        <taxon>Craniata</taxon>
        <taxon>Vertebrata</taxon>
        <taxon>Euteleostomi</taxon>
        <taxon>Mammalia</taxon>
        <taxon>Eutheria</taxon>
        <taxon>Laurasiatheria</taxon>
        <taxon>Artiodactyla</taxon>
        <taxon>Ruminantia</taxon>
        <taxon>Pecora</taxon>
        <taxon>Bovidae</taxon>
        <taxon>Caprinae</taxon>
        <taxon>Capra</taxon>
    </lineage>
</organism>
<dbReference type="InterPro" id="IPR039887">
    <property type="entry name" value="IQCF"/>
</dbReference>
<accession>A0A8C2P6I4</accession>
<reference evidence="1" key="2">
    <citation type="submission" date="2025-08" db="UniProtKB">
        <authorList>
            <consortium name="Ensembl"/>
        </authorList>
    </citation>
    <scope>IDENTIFICATION</scope>
</reference>
<reference evidence="1" key="1">
    <citation type="submission" date="2019-03" db="EMBL/GenBank/DDBJ databases">
        <title>Genome sequencing and reference-guided assembly of Black Bengal Goat (Capra hircus).</title>
        <authorList>
            <person name="Siddiki A.Z."/>
            <person name="Baten A."/>
            <person name="Billah M."/>
            <person name="Alam M.A.U."/>
            <person name="Shawrob K.S.M."/>
            <person name="Saha S."/>
            <person name="Chowdhury M."/>
            <person name="Rahman A.H."/>
            <person name="Stear M."/>
            <person name="Miah G."/>
            <person name="Das G.B."/>
            <person name="Hossain M.M."/>
            <person name="Kumkum M."/>
            <person name="Islam M.S."/>
            <person name="Mollah A.M."/>
            <person name="Ahsan A."/>
            <person name="Tusar F."/>
            <person name="Khan M.K.I."/>
        </authorList>
    </citation>
    <scope>NUCLEOTIDE SEQUENCE [LARGE SCALE GENOMIC DNA]</scope>
</reference>
<sequence>MGSKCSKTEPDNDDLEKERKRKLLLAKQRQIARMKAAGKIQAWWRGTLVRRTLLAAALRAWMIQCWWRTVLWRKLYKRRQNSLKVYIIQEQAAVKLQSWVRMWQCHQRYCQVCNAVCILQAPKSCFTFQTSDVSQAQYGGAFNQPEFHIEILSI</sequence>
<dbReference type="PANTHER" id="PTHR21633">
    <property type="entry name" value="IQ MOTIF CONTAINING F"/>
    <property type="match status" value="1"/>
</dbReference>
<dbReference type="SMART" id="SM00015">
    <property type="entry name" value="IQ"/>
    <property type="match status" value="3"/>
</dbReference>
<dbReference type="InterPro" id="IPR000048">
    <property type="entry name" value="IQ_motif_EF-hand-BS"/>
</dbReference>
<proteinExistence type="predicted"/>
<evidence type="ECO:0000313" key="1">
    <source>
        <dbReference type="Ensembl" id="ENSCHIP00010015372.1"/>
    </source>
</evidence>
<dbReference type="FunFam" id="1.20.5.190:FF:000014">
    <property type="entry name" value="IQ motif containing F5"/>
    <property type="match status" value="1"/>
</dbReference>
<dbReference type="GO" id="GO:0005516">
    <property type="term" value="F:calmodulin binding"/>
    <property type="evidence" value="ECO:0007669"/>
    <property type="project" value="TreeGrafter"/>
</dbReference>
<dbReference type="PROSITE" id="PS50096">
    <property type="entry name" value="IQ"/>
    <property type="match status" value="1"/>
</dbReference>
<dbReference type="Pfam" id="PF00612">
    <property type="entry name" value="IQ"/>
    <property type="match status" value="3"/>
</dbReference>
<dbReference type="AlphaFoldDB" id="A0A8C2P6I4"/>
<dbReference type="PANTHER" id="PTHR21633:SF5">
    <property type="entry name" value="IQ DOMAIN-CONTAINING PROTEIN F3"/>
    <property type="match status" value="1"/>
</dbReference>